<dbReference type="Xenbase" id="XB-GENE-6032664">
    <property type="gene designation" value="apobec4"/>
</dbReference>
<dbReference type="GeneTree" id="ENSGT00390000014243"/>
<dbReference type="RefSeq" id="XP_017948738.2">
    <property type="nucleotide sequence ID" value="XM_018093249.2"/>
</dbReference>
<protein>
    <submittedName>
        <fullName evidence="1">Apolipoprotein B mRNA-editing enzyme, catalytic polypeptide-like 4 (putative)</fullName>
    </submittedName>
    <submittedName>
        <fullName evidence="3">C-&gt;U-editing enzyme APOBEC-4</fullName>
    </submittedName>
</protein>
<proteinExistence type="predicted"/>
<dbReference type="GeneID" id="100495844"/>
<evidence type="ECO:0000313" key="1">
    <source>
        <dbReference type="Ensembl" id="ENSXETP00000037927"/>
    </source>
</evidence>
<reference evidence="3" key="3">
    <citation type="submission" date="2025-04" db="UniProtKB">
        <authorList>
            <consortium name="RefSeq"/>
        </authorList>
    </citation>
    <scope>IDENTIFICATION</scope>
    <source>
        <strain evidence="3">Nigerian</strain>
        <tissue evidence="3">Liver and blood</tissue>
    </source>
</reference>
<dbReference type="OrthoDB" id="9941981at2759"/>
<dbReference type="Ensembl" id="ENSXETT00000037927">
    <property type="protein sequence ID" value="ENSXETP00000037927"/>
    <property type="gene ID" value="ENSXETG00000017441"/>
</dbReference>
<reference evidence="1" key="1">
    <citation type="journal article" date="2010" name="Science">
        <title>The genome of the Western clawed frog Xenopus tropicalis.</title>
        <authorList>
            <person name="Hellsten U."/>
            <person name="Harland R.M."/>
            <person name="Gilchrist M.J."/>
            <person name="Hendrix D."/>
            <person name="Jurka J."/>
            <person name="Kapitonov V."/>
            <person name="Ovcharenko I."/>
            <person name="Putnam N.H."/>
            <person name="Shu S."/>
            <person name="Taher L."/>
            <person name="Blitz I.L."/>
            <person name="Blumberg B."/>
            <person name="Dichmann D.S."/>
            <person name="Dubchak I."/>
            <person name="Amaya E."/>
            <person name="Detter J.C."/>
            <person name="Fletcher R."/>
            <person name="Gerhard D.S."/>
            <person name="Goodstein D."/>
            <person name="Graves T."/>
            <person name="Grigoriev I.V."/>
            <person name="Grimwood J."/>
            <person name="Kawashima T."/>
            <person name="Lindquist E."/>
            <person name="Lucas S.M."/>
            <person name="Mead P.E."/>
            <person name="Mitros T."/>
            <person name="Ogino H."/>
            <person name="Ohta Y."/>
            <person name="Poliakov A.V."/>
            <person name="Pollet N."/>
            <person name="Robert J."/>
            <person name="Salamov A."/>
            <person name="Sater A.K."/>
            <person name="Schmutz J."/>
            <person name="Terry A."/>
            <person name="Vize P.D."/>
            <person name="Warren W.C."/>
            <person name="Wells D."/>
            <person name="Wills A."/>
            <person name="Wilson R.K."/>
            <person name="Zimmerman L.B."/>
            <person name="Zorn A.M."/>
            <person name="Grainger R."/>
            <person name="Grammer T."/>
            <person name="Khokha M.K."/>
            <person name="Richardson P.M."/>
            <person name="Rokhsar D.S."/>
        </authorList>
    </citation>
    <scope>NUCLEOTIDE SEQUENCE [LARGE SCALE GENOMIC DNA]</scope>
    <source>
        <strain evidence="1">Nigerian</strain>
    </source>
</reference>
<organism evidence="1">
    <name type="scientific">Xenopus tropicalis</name>
    <name type="common">Western clawed frog</name>
    <name type="synonym">Silurana tropicalis</name>
    <dbReference type="NCBI Taxonomy" id="8364"/>
    <lineage>
        <taxon>Eukaryota</taxon>
        <taxon>Metazoa</taxon>
        <taxon>Chordata</taxon>
        <taxon>Craniata</taxon>
        <taxon>Vertebrata</taxon>
        <taxon>Euteleostomi</taxon>
        <taxon>Amphibia</taxon>
        <taxon>Batrachia</taxon>
        <taxon>Anura</taxon>
        <taxon>Pipoidea</taxon>
        <taxon>Pipidae</taxon>
        <taxon>Xenopodinae</taxon>
        <taxon>Xenopus</taxon>
        <taxon>Silurana</taxon>
    </lineage>
</organism>
<dbReference type="AGR" id="Xenbase:XB-GENE-6032664"/>
<dbReference type="PANTHER" id="PTHR35672:SF1">
    <property type="entry name" value="C-U-EDITING ENZYME APOBEC-4-RELATED"/>
    <property type="match status" value="1"/>
</dbReference>
<sequence>MENVFQEFAGYHGTLVKPYYWLEPNQTCTKCPYHIKTGEESRVTYGEFYEAFGFPYGPTMPENKQLIFYEVKDFSGTNIQKGQVTNCISSNIHAESILFEDSGYLDALLYHHGSVGYITLYANYTPCNEYGHYCISKMYNFLLKYEDTRLDIYFSQLYHVEEDSPAAAWNRQALRSLASLWPRVTVNPLSDGIWQTLLYNFAKGVSLSAFYEPILPARASADSSNASTIHLITGFKPYFVEVSPISKPQEPRNHHESGMLKTHSNMVPKHLSGNSQYSAFPGPQTSIIPFPVPRFQLQQAAMSKPRNVVRHLKMPGQVDNEFDVGSFIPNAKEINEVVITEKVVTDKDKEEKGNSRKKKKAK</sequence>
<evidence type="ECO:0000313" key="4">
    <source>
        <dbReference type="Xenbase" id="XB-GENE-6032664"/>
    </source>
</evidence>
<dbReference type="OMA" id="PASAWNR"/>
<evidence type="ECO:0000313" key="3">
    <source>
        <dbReference type="RefSeq" id="XP_017948738.2"/>
    </source>
</evidence>
<keyword evidence="2" id="KW-1185">Reference proteome</keyword>
<dbReference type="Gene3D" id="3.40.140.10">
    <property type="entry name" value="Cytidine Deaminase, domain 2"/>
    <property type="match status" value="1"/>
</dbReference>
<dbReference type="PANTHER" id="PTHR35672">
    <property type="entry name" value="C-U-EDITING ENZYME APOBEC-4-RELATED"/>
    <property type="match status" value="1"/>
</dbReference>
<dbReference type="CTD" id="403314"/>
<dbReference type="AlphaFoldDB" id="F6ZR34"/>
<dbReference type="KEGG" id="xtr:100495844"/>
<dbReference type="InterPro" id="IPR038953">
    <property type="entry name" value="APOBEC4"/>
</dbReference>
<reference evidence="1" key="2">
    <citation type="submission" date="2011-06" db="UniProtKB">
        <authorList>
            <consortium name="Ensembl"/>
        </authorList>
    </citation>
    <scope>IDENTIFICATION</scope>
</reference>
<dbReference type="PaxDb" id="8364-ENSXETP00000012263"/>
<dbReference type="STRING" id="8364.ENSXETP00000037927"/>
<dbReference type="eggNOG" id="ENOG502QQXT">
    <property type="taxonomic scope" value="Eukaryota"/>
</dbReference>
<name>F6ZR34_XENTR</name>
<dbReference type="HOGENOM" id="CLU_832944_0_0_1"/>
<dbReference type="Pfam" id="PF18778">
    <property type="entry name" value="NAD1"/>
    <property type="match status" value="1"/>
</dbReference>
<accession>F6ZR34</accession>
<dbReference type="Proteomes" id="UP000008143">
    <property type="component" value="Chromosome 4"/>
</dbReference>
<evidence type="ECO:0000313" key="2">
    <source>
        <dbReference type="Proteomes" id="UP000008143"/>
    </source>
</evidence>
<gene>
    <name evidence="1 3 4" type="primary">apobec4</name>
</gene>